<gene>
    <name evidence="2" type="ORF">QH73_0000605</name>
</gene>
<evidence type="ECO:0000256" key="1">
    <source>
        <dbReference type="SAM" id="MobiDB-lite"/>
    </source>
</evidence>
<feature type="compositionally biased region" description="Basic residues" evidence="1">
    <location>
        <begin position="15"/>
        <end position="33"/>
    </location>
</feature>
<evidence type="ECO:0008006" key="4">
    <source>
        <dbReference type="Google" id="ProtNLM"/>
    </source>
</evidence>
<dbReference type="OrthoDB" id="467582at2"/>
<reference evidence="2 3" key="1">
    <citation type="journal article" date="2015" name="Genome Announc.">
        <title>Draft Genome Sequence of the Terrestrial Cyanobacterium Scytonema millei VB511283, Isolated from Eastern India.</title>
        <authorList>
            <person name="Sen D."/>
            <person name="Chandrababunaidu M.M."/>
            <person name="Singh D."/>
            <person name="Sanghi N."/>
            <person name="Ghorai A."/>
            <person name="Mishra G.P."/>
            <person name="Madduluri M."/>
            <person name="Adhikary S.P."/>
            <person name="Tripathy S."/>
        </authorList>
    </citation>
    <scope>NUCLEOTIDE SEQUENCE [LARGE SCALE GENOMIC DNA]</scope>
    <source>
        <strain evidence="2 3">VB511283</strain>
    </source>
</reference>
<dbReference type="Proteomes" id="UP000031532">
    <property type="component" value="Unassembled WGS sequence"/>
</dbReference>
<keyword evidence="3" id="KW-1185">Reference proteome</keyword>
<organism evidence="2 3">
    <name type="scientific">Scytonema millei VB511283</name>
    <dbReference type="NCBI Taxonomy" id="1245923"/>
    <lineage>
        <taxon>Bacteria</taxon>
        <taxon>Bacillati</taxon>
        <taxon>Cyanobacteriota</taxon>
        <taxon>Cyanophyceae</taxon>
        <taxon>Nostocales</taxon>
        <taxon>Scytonemataceae</taxon>
        <taxon>Scytonema</taxon>
    </lineage>
</organism>
<dbReference type="RefSeq" id="WP_039714824.1">
    <property type="nucleotide sequence ID" value="NZ_JTJC03000001.1"/>
</dbReference>
<sequence>MNAIQPSRPPLQPQKTRRQDRRRKTVQRQQRHPNRTLVLENTAKLFANCAISAITLYSLVQLAPYLWSQQQKSKAINTEVKQIEQRVGHLRQDLNRYFDPRQSYSLMKEQNNLIEPGQRQVYFLDKSR</sequence>
<comment type="caution">
    <text evidence="2">The sequence shown here is derived from an EMBL/GenBank/DDBJ whole genome shotgun (WGS) entry which is preliminary data.</text>
</comment>
<evidence type="ECO:0000313" key="3">
    <source>
        <dbReference type="Proteomes" id="UP000031532"/>
    </source>
</evidence>
<dbReference type="AlphaFoldDB" id="A0A9X5E315"/>
<accession>A0A9X5E315</accession>
<evidence type="ECO:0000313" key="2">
    <source>
        <dbReference type="EMBL" id="NHC33177.1"/>
    </source>
</evidence>
<feature type="region of interest" description="Disordered" evidence="1">
    <location>
        <begin position="1"/>
        <end position="33"/>
    </location>
</feature>
<proteinExistence type="predicted"/>
<name>A0A9X5E315_9CYAN</name>
<protein>
    <recommendedName>
        <fullName evidence="4">Septum formation initiator</fullName>
    </recommendedName>
</protein>
<dbReference type="EMBL" id="JTJC03000001">
    <property type="protein sequence ID" value="NHC33177.1"/>
    <property type="molecule type" value="Genomic_DNA"/>
</dbReference>